<feature type="domain" description="VWFA" evidence="4">
    <location>
        <begin position="151"/>
        <end position="329"/>
    </location>
</feature>
<dbReference type="OrthoDB" id="687730at2759"/>
<dbReference type="InterPro" id="IPR001841">
    <property type="entry name" value="Znf_RING"/>
</dbReference>
<feature type="domain" description="RING-type" evidence="3">
    <location>
        <begin position="5"/>
        <end position="49"/>
    </location>
</feature>
<organism evidence="5 6">
    <name type="scientific">Phtheirospermum japonicum</name>
    <dbReference type="NCBI Taxonomy" id="374723"/>
    <lineage>
        <taxon>Eukaryota</taxon>
        <taxon>Viridiplantae</taxon>
        <taxon>Streptophyta</taxon>
        <taxon>Embryophyta</taxon>
        <taxon>Tracheophyta</taxon>
        <taxon>Spermatophyta</taxon>
        <taxon>Magnoliopsida</taxon>
        <taxon>eudicotyledons</taxon>
        <taxon>Gunneridae</taxon>
        <taxon>Pentapetalae</taxon>
        <taxon>asterids</taxon>
        <taxon>lamiids</taxon>
        <taxon>Lamiales</taxon>
        <taxon>Orobanchaceae</taxon>
        <taxon>Orobanchaceae incertae sedis</taxon>
        <taxon>Phtheirospermum</taxon>
    </lineage>
</organism>
<name>A0A830D885_9LAMI</name>
<evidence type="ECO:0000313" key="6">
    <source>
        <dbReference type="Proteomes" id="UP000653305"/>
    </source>
</evidence>
<evidence type="ECO:0000256" key="1">
    <source>
        <dbReference type="PROSITE-ProRule" id="PRU00175"/>
    </source>
</evidence>
<dbReference type="SMART" id="SM00327">
    <property type="entry name" value="VWA"/>
    <property type="match status" value="1"/>
</dbReference>
<dbReference type="Pfam" id="PF17123">
    <property type="entry name" value="zf-RING_11"/>
    <property type="match status" value="1"/>
</dbReference>
<comment type="caution">
    <text evidence="5">The sequence shown here is derived from an EMBL/GenBank/DDBJ whole genome shotgun (WGS) entry which is preliminary data.</text>
</comment>
<dbReference type="InterPro" id="IPR051266">
    <property type="entry name" value="CLCR"/>
</dbReference>
<dbReference type="InterPro" id="IPR032838">
    <property type="entry name" value="Vwaint_dom"/>
</dbReference>
<sequence>MQKACAICLGNVRNGQGQAIFTAECSHSFHFSCIANSVRHGHYLCPICRCKWKEIPFQMPTTPNNNTPENNFAWPHLTSDLVRYSDDEPLLVDPTCNPFSSTPSDCVSVKAVPELPALATLNSASKFAVLVGVRAPPLLDDSRRLERAPIDLVAVLDVSASMAGSKLSLLKRAVHFVIDSLGLADRLSVVSFSSSARRIFPLRRMTHAGHEDARLAVDSLSSNGGTNVVAGLKKGVRVLEERREQNPVASIILLSDGKDTYNSYRMGPAWALEYLKLLPVHTFGFGADHDSNALHAISEVSGGTFSFIESVGLVQDAFARCIGGLLSVVAYELRLAVTSLSPAGVEILSIPSARYAHEISEDRLRGAITIGELYADEEKEFLVYVSVPVCHKTGKTPLLKITCSYRDITKSVVKVEGERVEIRRPDIPSPEDGIVSLEVDCQKVRLSVIEAIEEAKDLAESGNLAGAKVLLTSANSDLLSLASARSGNGLCSLLEAELGEIRRRMANLHTYEHEGRAYMLSGLSSHSSQRSTTRSSNSGPVGYDTPSMVTMVSHSQTLSAEYYYREQASRLTRSTRV</sequence>
<evidence type="ECO:0000313" key="5">
    <source>
        <dbReference type="EMBL" id="GFQ04464.1"/>
    </source>
</evidence>
<accession>A0A830D885</accession>
<evidence type="ECO:0000259" key="4">
    <source>
        <dbReference type="PROSITE" id="PS50234"/>
    </source>
</evidence>
<keyword evidence="6" id="KW-1185">Reference proteome</keyword>
<dbReference type="InterPro" id="IPR036465">
    <property type="entry name" value="vWFA_dom_sf"/>
</dbReference>
<dbReference type="Gene3D" id="3.40.50.410">
    <property type="entry name" value="von Willebrand factor, type A domain"/>
    <property type="match status" value="1"/>
</dbReference>
<dbReference type="PROSITE" id="PS50234">
    <property type="entry name" value="VWFA"/>
    <property type="match status" value="1"/>
</dbReference>
<keyword evidence="1" id="KW-0862">Zinc</keyword>
<evidence type="ECO:0000259" key="3">
    <source>
        <dbReference type="PROSITE" id="PS50089"/>
    </source>
</evidence>
<dbReference type="Gene3D" id="3.30.40.10">
    <property type="entry name" value="Zinc/RING finger domain, C3HC4 (zinc finger)"/>
    <property type="match status" value="1"/>
</dbReference>
<proteinExistence type="predicted"/>
<dbReference type="InterPro" id="IPR013083">
    <property type="entry name" value="Znf_RING/FYVE/PHD"/>
</dbReference>
<dbReference type="CDD" id="cd23114">
    <property type="entry name" value="RING-H2_WAVH2"/>
    <property type="match status" value="1"/>
</dbReference>
<feature type="region of interest" description="Disordered" evidence="2">
    <location>
        <begin position="523"/>
        <end position="544"/>
    </location>
</feature>
<dbReference type="EMBL" id="BMAC01000945">
    <property type="protein sequence ID" value="GFQ04464.1"/>
    <property type="molecule type" value="Genomic_DNA"/>
</dbReference>
<dbReference type="SMART" id="SM00184">
    <property type="entry name" value="RING"/>
    <property type="match status" value="1"/>
</dbReference>
<keyword evidence="1" id="KW-0863">Zinc-finger</keyword>
<dbReference type="PANTHER" id="PTHR10579:SF146">
    <property type="entry name" value="RING-TYPE DOMAIN-CONTAINING PROTEIN"/>
    <property type="match status" value="1"/>
</dbReference>
<dbReference type="GO" id="GO:0008270">
    <property type="term" value="F:zinc ion binding"/>
    <property type="evidence" value="ECO:0007669"/>
    <property type="project" value="UniProtKB-KW"/>
</dbReference>
<dbReference type="Pfam" id="PF14624">
    <property type="entry name" value="Vwaint"/>
    <property type="match status" value="1"/>
</dbReference>
<dbReference type="AlphaFoldDB" id="A0A830D885"/>
<dbReference type="SUPFAM" id="SSF53300">
    <property type="entry name" value="vWA-like"/>
    <property type="match status" value="1"/>
</dbReference>
<dbReference type="SUPFAM" id="SSF57850">
    <property type="entry name" value="RING/U-box"/>
    <property type="match status" value="1"/>
</dbReference>
<evidence type="ECO:0000256" key="2">
    <source>
        <dbReference type="SAM" id="MobiDB-lite"/>
    </source>
</evidence>
<dbReference type="Proteomes" id="UP000653305">
    <property type="component" value="Unassembled WGS sequence"/>
</dbReference>
<dbReference type="PANTHER" id="PTHR10579">
    <property type="entry name" value="CALCIUM-ACTIVATED CHLORIDE CHANNEL REGULATOR"/>
    <property type="match status" value="1"/>
</dbReference>
<gene>
    <name evidence="5" type="ORF">PHJA_002590300</name>
</gene>
<dbReference type="Pfam" id="PF00092">
    <property type="entry name" value="VWA"/>
    <property type="match status" value="1"/>
</dbReference>
<reference evidence="5" key="1">
    <citation type="submission" date="2020-07" db="EMBL/GenBank/DDBJ databases">
        <title>Ethylene signaling mediates host invasion by parasitic plants.</title>
        <authorList>
            <person name="Yoshida S."/>
        </authorList>
    </citation>
    <scope>NUCLEOTIDE SEQUENCE</scope>
    <source>
        <strain evidence="5">Okayama</strain>
    </source>
</reference>
<feature type="compositionally biased region" description="Low complexity" evidence="2">
    <location>
        <begin position="523"/>
        <end position="539"/>
    </location>
</feature>
<dbReference type="PROSITE" id="PS50089">
    <property type="entry name" value="ZF_RING_2"/>
    <property type="match status" value="1"/>
</dbReference>
<dbReference type="CDD" id="cd01466">
    <property type="entry name" value="vWA_C3HC4_type"/>
    <property type="match status" value="1"/>
</dbReference>
<protein>
    <submittedName>
        <fullName evidence="5">Uncharacterized protein sll0103</fullName>
    </submittedName>
</protein>
<keyword evidence="1" id="KW-0479">Metal-binding</keyword>
<dbReference type="InterPro" id="IPR002035">
    <property type="entry name" value="VWF_A"/>
</dbReference>